<evidence type="ECO:0000256" key="10">
    <source>
        <dbReference type="ARBA" id="ARBA00029774"/>
    </source>
</evidence>
<comment type="catalytic activity">
    <reaction evidence="11">
        <text>L-threonine + hydrogencarbonate + ATP = L-threonylcarbamoyladenylate + diphosphate + H2O</text>
        <dbReference type="Rhea" id="RHEA:36407"/>
        <dbReference type="ChEBI" id="CHEBI:15377"/>
        <dbReference type="ChEBI" id="CHEBI:17544"/>
        <dbReference type="ChEBI" id="CHEBI:30616"/>
        <dbReference type="ChEBI" id="CHEBI:33019"/>
        <dbReference type="ChEBI" id="CHEBI:57926"/>
        <dbReference type="ChEBI" id="CHEBI:73682"/>
        <dbReference type="EC" id="2.7.7.87"/>
    </reaction>
</comment>
<evidence type="ECO:0000313" key="13">
    <source>
        <dbReference type="EMBL" id="MDT0553829.1"/>
    </source>
</evidence>
<keyword evidence="14" id="KW-1185">Reference proteome</keyword>
<keyword evidence="9" id="KW-0067">ATP-binding</keyword>
<gene>
    <name evidence="13" type="ORF">RM519_11275</name>
</gene>
<feature type="domain" description="YrdC-like" evidence="12">
    <location>
        <begin position="2"/>
        <end position="185"/>
    </location>
</feature>
<comment type="subcellular location">
    <subcellularLocation>
        <location evidence="1">Cytoplasm</location>
    </subcellularLocation>
</comment>
<proteinExistence type="inferred from homology"/>
<keyword evidence="5 13" id="KW-0808">Transferase</keyword>
<evidence type="ECO:0000256" key="5">
    <source>
        <dbReference type="ARBA" id="ARBA00022679"/>
    </source>
</evidence>
<evidence type="ECO:0000256" key="11">
    <source>
        <dbReference type="ARBA" id="ARBA00048366"/>
    </source>
</evidence>
<accession>A0ABU2Y850</accession>
<evidence type="ECO:0000256" key="1">
    <source>
        <dbReference type="ARBA" id="ARBA00004496"/>
    </source>
</evidence>
<evidence type="ECO:0000313" key="14">
    <source>
        <dbReference type="Proteomes" id="UP001252186"/>
    </source>
</evidence>
<evidence type="ECO:0000256" key="9">
    <source>
        <dbReference type="ARBA" id="ARBA00022840"/>
    </source>
</evidence>
<dbReference type="InterPro" id="IPR006070">
    <property type="entry name" value="Sua5-like_dom"/>
</dbReference>
<dbReference type="EMBL" id="JAVRHV010000006">
    <property type="protein sequence ID" value="MDT0553829.1"/>
    <property type="molecule type" value="Genomic_DNA"/>
</dbReference>
<dbReference type="SUPFAM" id="SSF55821">
    <property type="entry name" value="YrdC/RibB"/>
    <property type="match status" value="1"/>
</dbReference>
<organism evidence="13 14">
    <name type="scientific">Urechidicola vernalis</name>
    <dbReference type="NCBI Taxonomy" id="3075600"/>
    <lineage>
        <taxon>Bacteria</taxon>
        <taxon>Pseudomonadati</taxon>
        <taxon>Bacteroidota</taxon>
        <taxon>Flavobacteriia</taxon>
        <taxon>Flavobacteriales</taxon>
        <taxon>Flavobacteriaceae</taxon>
        <taxon>Urechidicola</taxon>
    </lineage>
</organism>
<reference evidence="13 14" key="1">
    <citation type="submission" date="2023-09" db="EMBL/GenBank/DDBJ databases">
        <authorList>
            <person name="Rey-Velasco X."/>
        </authorList>
    </citation>
    <scope>NUCLEOTIDE SEQUENCE [LARGE SCALE GENOMIC DNA]</scope>
    <source>
        <strain evidence="13 14">P050</strain>
    </source>
</reference>
<dbReference type="RefSeq" id="WP_311593916.1">
    <property type="nucleotide sequence ID" value="NZ_JAVRHV010000006.1"/>
</dbReference>
<keyword evidence="6" id="KW-0819">tRNA processing</keyword>
<evidence type="ECO:0000256" key="6">
    <source>
        <dbReference type="ARBA" id="ARBA00022694"/>
    </source>
</evidence>
<dbReference type="PROSITE" id="PS51163">
    <property type="entry name" value="YRDC"/>
    <property type="match status" value="1"/>
</dbReference>
<protein>
    <recommendedName>
        <fullName evidence="10">L-threonylcarbamoyladenylate synthase</fullName>
        <ecNumber evidence="3">2.7.7.87</ecNumber>
    </recommendedName>
    <alternativeName>
        <fullName evidence="10">L-threonylcarbamoyladenylate synthase</fullName>
    </alternativeName>
</protein>
<dbReference type="NCBIfam" id="TIGR00057">
    <property type="entry name" value="L-threonylcarbamoyladenylate synthase"/>
    <property type="match status" value="1"/>
</dbReference>
<dbReference type="Proteomes" id="UP001252186">
    <property type="component" value="Unassembled WGS sequence"/>
</dbReference>
<keyword evidence="4" id="KW-0963">Cytoplasm</keyword>
<comment type="caution">
    <text evidence="13">The sequence shown here is derived from an EMBL/GenBank/DDBJ whole genome shotgun (WGS) entry which is preliminary data.</text>
</comment>
<dbReference type="InterPro" id="IPR017945">
    <property type="entry name" value="DHBP_synth_RibB-like_a/b_dom"/>
</dbReference>
<dbReference type="PANTHER" id="PTHR17490">
    <property type="entry name" value="SUA5"/>
    <property type="match status" value="1"/>
</dbReference>
<dbReference type="Gene3D" id="3.90.870.10">
    <property type="entry name" value="DHBP synthase"/>
    <property type="match status" value="1"/>
</dbReference>
<evidence type="ECO:0000256" key="4">
    <source>
        <dbReference type="ARBA" id="ARBA00022490"/>
    </source>
</evidence>
<dbReference type="PANTHER" id="PTHR17490:SF16">
    <property type="entry name" value="THREONYLCARBAMOYL-AMP SYNTHASE"/>
    <property type="match status" value="1"/>
</dbReference>
<keyword evidence="7 13" id="KW-0548">Nucleotidyltransferase</keyword>
<evidence type="ECO:0000256" key="3">
    <source>
        <dbReference type="ARBA" id="ARBA00012584"/>
    </source>
</evidence>
<evidence type="ECO:0000256" key="8">
    <source>
        <dbReference type="ARBA" id="ARBA00022741"/>
    </source>
</evidence>
<keyword evidence="8" id="KW-0547">Nucleotide-binding</keyword>
<dbReference type="EC" id="2.7.7.87" evidence="3"/>
<comment type="similarity">
    <text evidence="2">Belongs to the SUA5 family.</text>
</comment>
<dbReference type="Pfam" id="PF01300">
    <property type="entry name" value="Sua5_yciO_yrdC"/>
    <property type="match status" value="1"/>
</dbReference>
<sequence length="185" mass="20664">MNEEFKKVVLFLNKGNTLLYPTDTVWGIGCDATDNNAVQRIFEIKKRPSSKSLILLVDSIEMLQDYVKITNEIHDFLANSTRPTTVIYTQPKGIAKNCIADDNTVAIRIVKDEFCQELIRRFGRPLVSTSANISGEPTPQSFQEIDKAILESVDYVVNLPNHSGSQLPSKIVKVLPSGEIEVLRA</sequence>
<evidence type="ECO:0000259" key="12">
    <source>
        <dbReference type="PROSITE" id="PS51163"/>
    </source>
</evidence>
<evidence type="ECO:0000256" key="7">
    <source>
        <dbReference type="ARBA" id="ARBA00022695"/>
    </source>
</evidence>
<dbReference type="InterPro" id="IPR050156">
    <property type="entry name" value="TC-AMP_synthase_SUA5"/>
</dbReference>
<dbReference type="GO" id="GO:0061710">
    <property type="term" value="F:L-threonylcarbamoyladenylate synthase"/>
    <property type="evidence" value="ECO:0007669"/>
    <property type="project" value="UniProtKB-EC"/>
</dbReference>
<name>A0ABU2Y850_9FLAO</name>
<evidence type="ECO:0000256" key="2">
    <source>
        <dbReference type="ARBA" id="ARBA00007663"/>
    </source>
</evidence>